<feature type="binding site" evidence="14">
    <location>
        <begin position="83"/>
        <end position="84"/>
    </location>
    <ligand>
        <name>ATP</name>
        <dbReference type="ChEBI" id="CHEBI:30616"/>
    </ligand>
</feature>
<comment type="function">
    <text evidence="14">Catalyzes the phosphorylation of D-fructose 6-phosphate to fructose 1,6-bisphosphate by ATP, the first committing step of glycolysis.</text>
</comment>
<comment type="subcellular location">
    <subcellularLocation>
        <location evidence="2 14">Cytoplasm</location>
    </subcellularLocation>
</comment>
<dbReference type="PRINTS" id="PR00476">
    <property type="entry name" value="PHFRCTKINASE"/>
</dbReference>
<reference evidence="16 17" key="1">
    <citation type="submission" date="2023-08" db="EMBL/GenBank/DDBJ databases">
        <title>Draft genome sequence of Algoriphagus confluentis.</title>
        <authorList>
            <person name="Takatani N."/>
            <person name="Hosokawa M."/>
            <person name="Sawabe T."/>
        </authorList>
    </citation>
    <scope>NUCLEOTIDE SEQUENCE [LARGE SCALE GENOMIC DNA]</scope>
    <source>
        <strain evidence="16 17">NBRC 111222</strain>
    </source>
</reference>
<feature type="binding site" evidence="14">
    <location>
        <begin position="32"/>
        <end position="36"/>
    </location>
    <ligand>
        <name>ADP</name>
        <dbReference type="ChEBI" id="CHEBI:456216"/>
        <note>allosteric activator; ligand shared between dimeric partners</note>
    </ligand>
</feature>
<comment type="cofactor">
    <cofactor evidence="1 14">
        <name>Mg(2+)</name>
        <dbReference type="ChEBI" id="CHEBI:18420"/>
    </cofactor>
</comment>
<comment type="activity regulation">
    <text evidence="14">Allosterically activated by ADP and other diphosphonucleosides, and allosterically inhibited by phosphoenolpyruvate.</text>
</comment>
<feature type="binding site" description="in other chain" evidence="14">
    <location>
        <position position="166"/>
    </location>
    <ligand>
        <name>ADP</name>
        <dbReference type="ChEBI" id="CHEBI:456216"/>
        <note>allosteric activator; ligand shared between dimeric partners</note>
    </ligand>
</feature>
<evidence type="ECO:0000256" key="4">
    <source>
        <dbReference type="ARBA" id="ARBA00022490"/>
    </source>
</evidence>
<evidence type="ECO:0000256" key="1">
    <source>
        <dbReference type="ARBA" id="ARBA00001946"/>
    </source>
</evidence>
<feature type="domain" description="Phosphofructokinase" evidence="15">
    <location>
        <begin position="14"/>
        <end position="290"/>
    </location>
</feature>
<dbReference type="Proteomes" id="UP001338309">
    <property type="component" value="Unassembled WGS sequence"/>
</dbReference>
<keyword evidence="9 14" id="KW-0418">Kinase</keyword>
<dbReference type="NCBIfam" id="NF002872">
    <property type="entry name" value="PRK03202.1"/>
    <property type="match status" value="1"/>
</dbReference>
<keyword evidence="12 14" id="KW-0324">Glycolysis</keyword>
<feature type="binding site" description="in other chain" evidence="14">
    <location>
        <begin position="265"/>
        <end position="268"/>
    </location>
    <ligand>
        <name>substrate</name>
        <note>ligand shared between dimeric partners</note>
    </ligand>
</feature>
<feature type="binding site" description="in other chain" evidence="14">
    <location>
        <begin position="197"/>
        <end position="199"/>
    </location>
    <ligand>
        <name>ADP</name>
        <dbReference type="ChEBI" id="CHEBI:456216"/>
        <note>allosteric activator; ligand shared between dimeric partners</note>
    </ligand>
</feature>
<evidence type="ECO:0000256" key="14">
    <source>
        <dbReference type="HAMAP-Rule" id="MF_00339"/>
    </source>
</evidence>
<dbReference type="PROSITE" id="PS00433">
    <property type="entry name" value="PHOSPHOFRUCTOKINASE"/>
    <property type="match status" value="1"/>
</dbReference>
<dbReference type="Gene3D" id="3.40.50.460">
    <property type="entry name" value="Phosphofructokinase domain"/>
    <property type="match status" value="1"/>
</dbReference>
<dbReference type="InterPro" id="IPR015912">
    <property type="entry name" value="Phosphofructokinase_CS"/>
</dbReference>
<accession>A0ABQ6PQ37</accession>
<dbReference type="PANTHER" id="PTHR13697">
    <property type="entry name" value="PHOSPHOFRUCTOKINASE"/>
    <property type="match status" value="1"/>
</dbReference>
<evidence type="ECO:0000259" key="15">
    <source>
        <dbReference type="Pfam" id="PF00365"/>
    </source>
</evidence>
<evidence type="ECO:0000313" key="17">
    <source>
        <dbReference type="Proteomes" id="UP001338309"/>
    </source>
</evidence>
<keyword evidence="10 14" id="KW-0067">ATP-binding</keyword>
<evidence type="ECO:0000256" key="6">
    <source>
        <dbReference type="ARBA" id="ARBA00022679"/>
    </source>
</evidence>
<comment type="pathway">
    <text evidence="3 14">Carbohydrate degradation; glycolysis; D-glyceraldehyde 3-phosphate and glycerone phosphate from D-glucose: step 3/4.</text>
</comment>
<dbReference type="InterPro" id="IPR012003">
    <property type="entry name" value="ATP_PFK_prok-type"/>
</dbReference>
<dbReference type="Gene3D" id="3.40.50.450">
    <property type="match status" value="1"/>
</dbReference>
<feature type="binding site" description="in other chain" evidence="14">
    <location>
        <position position="233"/>
    </location>
    <ligand>
        <name>substrate</name>
        <note>ligand shared between dimeric partners</note>
    </ligand>
</feature>
<evidence type="ECO:0000256" key="10">
    <source>
        <dbReference type="ARBA" id="ARBA00022840"/>
    </source>
</evidence>
<gene>
    <name evidence="16" type="primary">pfkA_1</name>
    <name evidence="14" type="synonym">pfkA</name>
    <name evidence="16" type="ORF">Aconfl_24810</name>
</gene>
<dbReference type="EMBL" id="BTPD01000007">
    <property type="protein sequence ID" value="GMQ29838.1"/>
    <property type="molecule type" value="Genomic_DNA"/>
</dbReference>
<feature type="binding site" evidence="14">
    <location>
        <position position="22"/>
    </location>
    <ligand>
        <name>ATP</name>
        <dbReference type="ChEBI" id="CHEBI:30616"/>
    </ligand>
</feature>
<keyword evidence="6 14" id="KW-0808">Transferase</keyword>
<protein>
    <recommendedName>
        <fullName evidence="14">ATP-dependent 6-phosphofructokinase</fullName>
        <shortName evidence="14">ATP-PFK</shortName>
        <shortName evidence="14">Phosphofructokinase</shortName>
        <ecNumber evidence="14">2.7.1.11</ecNumber>
    </recommendedName>
    <alternativeName>
        <fullName evidence="14">Phosphohexokinase</fullName>
    </alternativeName>
</protein>
<keyword evidence="17" id="KW-1185">Reference proteome</keyword>
<evidence type="ECO:0000256" key="8">
    <source>
        <dbReference type="ARBA" id="ARBA00022741"/>
    </source>
</evidence>
<dbReference type="InterPro" id="IPR022953">
    <property type="entry name" value="ATP_PFK"/>
</dbReference>
<evidence type="ECO:0000256" key="9">
    <source>
        <dbReference type="ARBA" id="ARBA00022777"/>
    </source>
</evidence>
<feature type="active site" description="Proton acceptor" evidence="14">
    <location>
        <position position="139"/>
    </location>
</feature>
<keyword evidence="7 14" id="KW-0479">Metal-binding</keyword>
<evidence type="ECO:0000256" key="11">
    <source>
        <dbReference type="ARBA" id="ARBA00022842"/>
    </source>
</evidence>
<evidence type="ECO:0000313" key="16">
    <source>
        <dbReference type="EMBL" id="GMQ29838.1"/>
    </source>
</evidence>
<evidence type="ECO:0000256" key="5">
    <source>
        <dbReference type="ARBA" id="ARBA00022533"/>
    </source>
</evidence>
<dbReference type="PIRSF" id="PIRSF000532">
    <property type="entry name" value="ATP_PFK_prok"/>
    <property type="match status" value="1"/>
</dbReference>
<comment type="catalytic activity">
    <reaction evidence="13 14">
        <text>beta-D-fructose 6-phosphate + ATP = beta-D-fructose 1,6-bisphosphate + ADP + H(+)</text>
        <dbReference type="Rhea" id="RHEA:16109"/>
        <dbReference type="ChEBI" id="CHEBI:15378"/>
        <dbReference type="ChEBI" id="CHEBI:30616"/>
        <dbReference type="ChEBI" id="CHEBI:32966"/>
        <dbReference type="ChEBI" id="CHEBI:57634"/>
        <dbReference type="ChEBI" id="CHEBI:456216"/>
        <dbReference type="EC" id="2.7.1.11"/>
    </reaction>
</comment>
<comment type="similarity">
    <text evidence="14">Belongs to the phosphofructokinase type A (PFKA) family. ATP-dependent PFK group I subfamily. Prokaryotic clade 'B1' sub-subfamily.</text>
</comment>
<evidence type="ECO:0000256" key="7">
    <source>
        <dbReference type="ARBA" id="ARBA00022723"/>
    </source>
</evidence>
<keyword evidence="8 14" id="KW-0547">Nucleotide-binding</keyword>
<feature type="binding site" evidence="14">
    <location>
        <position position="114"/>
    </location>
    <ligand>
        <name>Mg(2+)</name>
        <dbReference type="ChEBI" id="CHEBI:18420"/>
        <note>catalytic</note>
    </ligand>
</feature>
<comment type="caution">
    <text evidence="14">Lacks conserved residue(s) required for the propagation of feature annotation.</text>
</comment>
<name>A0ABQ6PQ37_9BACT</name>
<proteinExistence type="inferred from homology"/>
<feature type="binding site" evidence="14">
    <location>
        <position position="174"/>
    </location>
    <ligand>
        <name>substrate</name>
        <note>ligand shared between dimeric partners</note>
    </ligand>
</feature>
<organism evidence="16 17">
    <name type="scientific">Algoriphagus confluentis</name>
    <dbReference type="NCBI Taxonomy" id="1697556"/>
    <lineage>
        <taxon>Bacteria</taxon>
        <taxon>Pseudomonadati</taxon>
        <taxon>Bacteroidota</taxon>
        <taxon>Cytophagia</taxon>
        <taxon>Cytophagales</taxon>
        <taxon>Cyclobacteriaceae</taxon>
        <taxon>Algoriphagus</taxon>
    </lineage>
</organism>
<dbReference type="InterPro" id="IPR000023">
    <property type="entry name" value="Phosphofructokinase_dom"/>
</dbReference>
<evidence type="ECO:0000256" key="13">
    <source>
        <dbReference type="ARBA" id="ARBA00048070"/>
    </source>
</evidence>
<dbReference type="NCBIfam" id="TIGR02482">
    <property type="entry name" value="PFKA_ATP"/>
    <property type="match status" value="1"/>
</dbReference>
<dbReference type="PANTHER" id="PTHR13697:SF4">
    <property type="entry name" value="ATP-DEPENDENT 6-PHOSPHOFRUCTOKINASE"/>
    <property type="match status" value="1"/>
</dbReference>
<comment type="caution">
    <text evidence="16">The sequence shown here is derived from an EMBL/GenBank/DDBJ whole genome shotgun (WGS) entry which is preliminary data.</text>
</comment>
<dbReference type="InterPro" id="IPR035966">
    <property type="entry name" value="PKF_sf"/>
</dbReference>
<feature type="binding site" description="in other chain" evidence="14">
    <location>
        <position position="222"/>
    </location>
    <ligand>
        <name>ADP</name>
        <dbReference type="ChEBI" id="CHEBI:456216"/>
        <note>allosteric activator; ligand shared between dimeric partners</note>
    </ligand>
</feature>
<comment type="subunit">
    <text evidence="14">Homotetramer.</text>
</comment>
<feature type="binding site" evidence="14">
    <location>
        <begin position="113"/>
        <end position="116"/>
    </location>
    <ligand>
        <name>ATP</name>
        <dbReference type="ChEBI" id="CHEBI:30616"/>
    </ligand>
</feature>
<feature type="binding site" description="in other chain" evidence="14">
    <location>
        <begin position="224"/>
        <end position="226"/>
    </location>
    <ligand>
        <name>ADP</name>
        <dbReference type="ChEBI" id="CHEBI:456216"/>
        <note>allosteric activator; ligand shared between dimeric partners</note>
    </ligand>
</feature>
<keyword evidence="11 14" id="KW-0460">Magnesium</keyword>
<evidence type="ECO:0000256" key="2">
    <source>
        <dbReference type="ARBA" id="ARBA00004496"/>
    </source>
</evidence>
<feature type="binding site" evidence="14">
    <location>
        <position position="259"/>
    </location>
    <ligand>
        <name>substrate</name>
        <note>ligand shared between dimeric partners</note>
    </ligand>
</feature>
<dbReference type="EC" id="2.7.1.11" evidence="14"/>
<dbReference type="HAMAP" id="MF_00339">
    <property type="entry name" value="Phosphofructokinase_I_B1"/>
    <property type="match status" value="1"/>
</dbReference>
<feature type="binding site" description="in other chain" evidence="14">
    <location>
        <begin position="181"/>
        <end position="183"/>
    </location>
    <ligand>
        <name>substrate</name>
        <note>ligand shared between dimeric partners</note>
    </ligand>
</feature>
<dbReference type="InterPro" id="IPR012828">
    <property type="entry name" value="PFKA_ATP_prok"/>
</dbReference>
<keyword evidence="5 14" id="KW-0021">Allosteric enzyme</keyword>
<evidence type="ECO:0000256" key="3">
    <source>
        <dbReference type="ARBA" id="ARBA00004679"/>
    </source>
</evidence>
<keyword evidence="4 14" id="KW-0963">Cytoplasm</keyword>
<sequence>MAIFGALKTYTMKKIAVFTSGGDAPGMNACIRAVVRTGIYKGLEVYGINRGYEGMIEGDIKRLYSHSVSNIVQRGGTMLKSARSEEFRTPEGRKKAYENLRSLGIEGLVAIGGDGTFTGAKLFFEEFGIPTVGCPGTIDNDIYGTDYTIGFDTAVNTALEAIDKIRDTAAAHDRIFFIEVMGRDAGFIAVESGIGGGAEFVMVPETQTDLKSVVKSLKNLRKTKTSSIIVVAEGDDLGNAEEIMQKVKTAIKDPEKEFKVTTLGHIQRGGKPTARDRVLASRCGMAAVEGLLSGKTNCMAGVMNQQVVYTSFGDCIGKPKPLIEDHLKLIDILSI</sequence>
<dbReference type="Pfam" id="PF00365">
    <property type="entry name" value="PFK"/>
    <property type="match status" value="1"/>
</dbReference>
<evidence type="ECO:0000256" key="12">
    <source>
        <dbReference type="ARBA" id="ARBA00023152"/>
    </source>
</evidence>
<dbReference type="SUPFAM" id="SSF53784">
    <property type="entry name" value="Phosphofructokinase"/>
    <property type="match status" value="1"/>
</dbReference>
<feature type="binding site" description="in other chain" evidence="14">
    <location>
        <begin position="137"/>
        <end position="139"/>
    </location>
    <ligand>
        <name>substrate</name>
        <note>ligand shared between dimeric partners</note>
    </ligand>
</feature>